<keyword evidence="15 17" id="KW-0472">Membrane</keyword>
<organism evidence="19">
    <name type="scientific">Paurocephala sauteri</name>
    <dbReference type="NCBI Taxonomy" id="2768670"/>
    <lineage>
        <taxon>Eukaryota</taxon>
        <taxon>Metazoa</taxon>
        <taxon>Ecdysozoa</taxon>
        <taxon>Arthropoda</taxon>
        <taxon>Hexapoda</taxon>
        <taxon>Insecta</taxon>
        <taxon>Pterygota</taxon>
        <taxon>Neoptera</taxon>
        <taxon>Paraneoptera</taxon>
        <taxon>Hemiptera</taxon>
        <taxon>Sternorrhyncha</taxon>
        <taxon>Psylloidea</taxon>
        <taxon>Liviidae</taxon>
        <taxon>Paurocephala</taxon>
    </lineage>
</organism>
<evidence type="ECO:0000259" key="18">
    <source>
        <dbReference type="Pfam" id="PF00361"/>
    </source>
</evidence>
<dbReference type="EMBL" id="MT759765">
    <property type="protein sequence ID" value="QOL10535.1"/>
    <property type="molecule type" value="Genomic_DNA"/>
</dbReference>
<keyword evidence="8 17" id="KW-0812">Transmembrane</keyword>
<keyword evidence="14 17" id="KW-0496">Mitochondrion</keyword>
<evidence type="ECO:0000256" key="13">
    <source>
        <dbReference type="ARBA" id="ARBA00023075"/>
    </source>
</evidence>
<dbReference type="Pfam" id="PF00361">
    <property type="entry name" value="Proton_antipo_M"/>
    <property type="match status" value="1"/>
</dbReference>
<evidence type="ECO:0000256" key="17">
    <source>
        <dbReference type="RuleBase" id="RU003297"/>
    </source>
</evidence>
<feature type="transmembrane region" description="Helical" evidence="17">
    <location>
        <begin position="93"/>
        <end position="113"/>
    </location>
</feature>
<dbReference type="PANTHER" id="PTHR43507">
    <property type="entry name" value="NADH-UBIQUINONE OXIDOREDUCTASE CHAIN 4"/>
    <property type="match status" value="1"/>
</dbReference>
<feature type="transmembrane region" description="Helical" evidence="17">
    <location>
        <begin position="125"/>
        <end position="145"/>
    </location>
</feature>
<dbReference type="InterPro" id="IPR003918">
    <property type="entry name" value="NADH_UbQ_OxRdtase"/>
</dbReference>
<proteinExistence type="inferred from homology"/>
<feature type="transmembrane region" description="Helical" evidence="17">
    <location>
        <begin position="268"/>
        <end position="293"/>
    </location>
</feature>
<feature type="transmembrane region" description="Helical" evidence="17">
    <location>
        <begin position="39"/>
        <end position="58"/>
    </location>
</feature>
<evidence type="ECO:0000256" key="15">
    <source>
        <dbReference type="ARBA" id="ARBA00023136"/>
    </source>
</evidence>
<evidence type="ECO:0000256" key="12">
    <source>
        <dbReference type="ARBA" id="ARBA00023027"/>
    </source>
</evidence>
<feature type="transmembrane region" description="Helical" evidence="17">
    <location>
        <begin position="347"/>
        <end position="371"/>
    </location>
</feature>
<evidence type="ECO:0000256" key="14">
    <source>
        <dbReference type="ARBA" id="ARBA00023128"/>
    </source>
</evidence>
<feature type="transmembrane region" description="Helical" evidence="17">
    <location>
        <begin position="70"/>
        <end position="87"/>
    </location>
</feature>
<name>A0A7L9R569_9HEMI</name>
<comment type="subcellular location">
    <subcellularLocation>
        <location evidence="2 17">Mitochondrion membrane</location>
        <topology evidence="2 17">Multi-pass membrane protein</topology>
    </subcellularLocation>
</comment>
<feature type="transmembrane region" description="Helical" evidence="17">
    <location>
        <begin position="215"/>
        <end position="236"/>
    </location>
</feature>
<dbReference type="PANTHER" id="PTHR43507:SF20">
    <property type="entry name" value="NADH-UBIQUINONE OXIDOREDUCTASE CHAIN 4"/>
    <property type="match status" value="1"/>
</dbReference>
<feature type="transmembrane region" description="Helical" evidence="17">
    <location>
        <begin position="7"/>
        <end position="33"/>
    </location>
</feature>
<evidence type="ECO:0000256" key="7">
    <source>
        <dbReference type="ARBA" id="ARBA00022660"/>
    </source>
</evidence>
<dbReference type="GO" id="GO:0031966">
    <property type="term" value="C:mitochondrial membrane"/>
    <property type="evidence" value="ECO:0007669"/>
    <property type="project" value="UniProtKB-SubCell"/>
</dbReference>
<reference evidence="19" key="1">
    <citation type="submission" date="2020-07" db="EMBL/GenBank/DDBJ databases">
        <authorList>
            <person name="Lu F."/>
            <person name="Wang S."/>
        </authorList>
    </citation>
    <scope>NUCLEOTIDE SEQUENCE</scope>
</reference>
<evidence type="ECO:0000256" key="4">
    <source>
        <dbReference type="ARBA" id="ARBA00012944"/>
    </source>
</evidence>
<evidence type="ECO:0000256" key="8">
    <source>
        <dbReference type="ARBA" id="ARBA00022692"/>
    </source>
</evidence>
<keyword evidence="13 17" id="KW-0830">Ubiquinone</keyword>
<feature type="domain" description="NADH:quinone oxidoreductase/Mrp antiporter transmembrane" evidence="18">
    <location>
        <begin position="89"/>
        <end position="360"/>
    </location>
</feature>
<feature type="transmembrane region" description="Helical" evidence="17">
    <location>
        <begin position="305"/>
        <end position="327"/>
    </location>
</feature>
<accession>A0A7L9R569</accession>
<evidence type="ECO:0000256" key="3">
    <source>
        <dbReference type="ARBA" id="ARBA00009025"/>
    </source>
</evidence>
<feature type="transmembrane region" description="Helical" evidence="17">
    <location>
        <begin position="243"/>
        <end position="262"/>
    </location>
</feature>
<feature type="transmembrane region" description="Helical" evidence="17">
    <location>
        <begin position="186"/>
        <end position="209"/>
    </location>
</feature>
<dbReference type="GO" id="GO:0008137">
    <property type="term" value="F:NADH dehydrogenase (ubiquinone) activity"/>
    <property type="evidence" value="ECO:0007669"/>
    <property type="project" value="UniProtKB-UniRule"/>
</dbReference>
<dbReference type="AlphaFoldDB" id="A0A7L9R569"/>
<comment type="similarity">
    <text evidence="3 17">Belongs to the complex I subunit 4 family.</text>
</comment>
<evidence type="ECO:0000256" key="5">
    <source>
        <dbReference type="ARBA" id="ARBA00021006"/>
    </source>
</evidence>
<geneLocation type="mitochondrion" evidence="19"/>
<protein>
    <recommendedName>
        <fullName evidence="5 17">NADH-ubiquinone oxidoreductase chain 4</fullName>
        <ecNumber evidence="4 17">7.1.1.2</ecNumber>
    </recommendedName>
</protein>
<comment type="function">
    <text evidence="1">Core subunit of the mitochondrial membrane respiratory chain NADH dehydrogenase (Complex I) that is believed to belong to the minimal assembly required for catalysis. Complex I functions in the transfer of electrons from NADH to the respiratory chain. The immediate electron acceptor for the enzyme is believed to be ubiquinone.</text>
</comment>
<sequence length="413" mass="48109">MLECIACSFFFAVLSWKLMVDFLIISMMFLMLLNFQNGAFSLKFIMIMLTFWLVMLMMMSIDKANQKFELFLIILSLLIILQFIFFFESMIMFYMFFEMSGIPMMLILFGWGYQPERIEASMYMICYTVVFSLPLLIGIYCMEFFFYKKSILYFMMFFMAFLVKFPMVGFHLWLPRAHVEAPSFGSMILAGVMLKLGGYGMIKISYFLIDLIKENSFIIIILSVGGGVLFSGICFIQSNMKMLIAYSSIVHMSIVISGILTLREMSLIGSIYMMVGHGFCSSGLFYLMGLTYNRTLSQSFFINKGFLSIIPINSLWWFMFCACNLSFPPCLNLFGEIFLLTGILVWNFYIILYLMILSFLSSLYSIYLFSFSQHGKSQFLYSYKSFSLCENMICFLHWAPLNLIIFDLSFLYI</sequence>
<dbReference type="InterPro" id="IPR001750">
    <property type="entry name" value="ND/Mrp_TM"/>
</dbReference>
<dbReference type="GO" id="GO:0015990">
    <property type="term" value="P:electron transport coupled proton transport"/>
    <property type="evidence" value="ECO:0007669"/>
    <property type="project" value="TreeGrafter"/>
</dbReference>
<comment type="catalytic activity">
    <reaction evidence="16 17">
        <text>a ubiquinone + NADH + 5 H(+)(in) = a ubiquinol + NAD(+) + 4 H(+)(out)</text>
        <dbReference type="Rhea" id="RHEA:29091"/>
        <dbReference type="Rhea" id="RHEA-COMP:9565"/>
        <dbReference type="Rhea" id="RHEA-COMP:9566"/>
        <dbReference type="ChEBI" id="CHEBI:15378"/>
        <dbReference type="ChEBI" id="CHEBI:16389"/>
        <dbReference type="ChEBI" id="CHEBI:17976"/>
        <dbReference type="ChEBI" id="CHEBI:57540"/>
        <dbReference type="ChEBI" id="CHEBI:57945"/>
        <dbReference type="EC" id="7.1.1.2"/>
    </reaction>
</comment>
<dbReference type="PRINTS" id="PR01437">
    <property type="entry name" value="NUOXDRDTASE4"/>
</dbReference>
<keyword evidence="7 17" id="KW-0679">Respiratory chain</keyword>
<keyword evidence="6 17" id="KW-0813">Transport</keyword>
<evidence type="ECO:0000256" key="9">
    <source>
        <dbReference type="ARBA" id="ARBA00022967"/>
    </source>
</evidence>
<dbReference type="GO" id="GO:0048039">
    <property type="term" value="F:ubiquinone binding"/>
    <property type="evidence" value="ECO:0007669"/>
    <property type="project" value="TreeGrafter"/>
</dbReference>
<evidence type="ECO:0000313" key="19">
    <source>
        <dbReference type="EMBL" id="QOL10535.1"/>
    </source>
</evidence>
<evidence type="ECO:0000256" key="2">
    <source>
        <dbReference type="ARBA" id="ARBA00004225"/>
    </source>
</evidence>
<feature type="transmembrane region" description="Helical" evidence="17">
    <location>
        <begin position="151"/>
        <end position="174"/>
    </location>
</feature>
<evidence type="ECO:0000256" key="6">
    <source>
        <dbReference type="ARBA" id="ARBA00022448"/>
    </source>
</evidence>
<evidence type="ECO:0000256" key="10">
    <source>
        <dbReference type="ARBA" id="ARBA00022982"/>
    </source>
</evidence>
<gene>
    <name evidence="19" type="primary">nad4</name>
</gene>
<dbReference type="EC" id="7.1.1.2" evidence="4 17"/>
<evidence type="ECO:0000256" key="1">
    <source>
        <dbReference type="ARBA" id="ARBA00003257"/>
    </source>
</evidence>
<evidence type="ECO:0000256" key="11">
    <source>
        <dbReference type="ARBA" id="ARBA00022989"/>
    </source>
</evidence>
<dbReference type="GO" id="GO:0003954">
    <property type="term" value="F:NADH dehydrogenase activity"/>
    <property type="evidence" value="ECO:0007669"/>
    <property type="project" value="TreeGrafter"/>
</dbReference>
<keyword evidence="11 17" id="KW-1133">Transmembrane helix</keyword>
<evidence type="ECO:0000256" key="16">
    <source>
        <dbReference type="ARBA" id="ARBA00049551"/>
    </source>
</evidence>
<keyword evidence="9" id="KW-1278">Translocase</keyword>
<comment type="function">
    <text evidence="17">Core subunit of the mitochondrial membrane respiratory chain NADH dehydrogenase (Complex I) which catalyzes electron transfer from NADH through the respiratory chain, using ubiquinone as an electron acceptor. Essential for the catalytic activity and assembly of complex I.</text>
</comment>
<keyword evidence="10 17" id="KW-0249">Electron transport</keyword>
<dbReference type="GO" id="GO:0042773">
    <property type="term" value="P:ATP synthesis coupled electron transport"/>
    <property type="evidence" value="ECO:0007669"/>
    <property type="project" value="InterPro"/>
</dbReference>
<keyword evidence="12 17" id="KW-0520">NAD</keyword>